<evidence type="ECO:0000313" key="1">
    <source>
        <dbReference type="EMBL" id="JAH46987.1"/>
    </source>
</evidence>
<protein>
    <submittedName>
        <fullName evidence="1">Uncharacterized protein</fullName>
    </submittedName>
</protein>
<reference evidence="1" key="1">
    <citation type="submission" date="2014-11" db="EMBL/GenBank/DDBJ databases">
        <authorList>
            <person name="Amaro Gonzalez C."/>
        </authorList>
    </citation>
    <scope>NUCLEOTIDE SEQUENCE</scope>
</reference>
<name>A0A0E9T0G4_ANGAN</name>
<proteinExistence type="predicted"/>
<dbReference type="AlphaFoldDB" id="A0A0E9T0G4"/>
<sequence length="28" mass="3430">MDPDLGASYWPEKEKKNAYIFVIWRERS</sequence>
<organism evidence="1">
    <name type="scientific">Anguilla anguilla</name>
    <name type="common">European freshwater eel</name>
    <name type="synonym">Muraena anguilla</name>
    <dbReference type="NCBI Taxonomy" id="7936"/>
    <lineage>
        <taxon>Eukaryota</taxon>
        <taxon>Metazoa</taxon>
        <taxon>Chordata</taxon>
        <taxon>Craniata</taxon>
        <taxon>Vertebrata</taxon>
        <taxon>Euteleostomi</taxon>
        <taxon>Actinopterygii</taxon>
        <taxon>Neopterygii</taxon>
        <taxon>Teleostei</taxon>
        <taxon>Anguilliformes</taxon>
        <taxon>Anguillidae</taxon>
        <taxon>Anguilla</taxon>
    </lineage>
</organism>
<accession>A0A0E9T0G4</accession>
<reference evidence="1" key="2">
    <citation type="journal article" date="2015" name="Fish Shellfish Immunol.">
        <title>Early steps in the European eel (Anguilla anguilla)-Vibrio vulnificus interaction in the gills: Role of the RtxA13 toxin.</title>
        <authorList>
            <person name="Callol A."/>
            <person name="Pajuelo D."/>
            <person name="Ebbesson L."/>
            <person name="Teles M."/>
            <person name="MacKenzie S."/>
            <person name="Amaro C."/>
        </authorList>
    </citation>
    <scope>NUCLEOTIDE SEQUENCE</scope>
</reference>
<dbReference type="EMBL" id="GBXM01061590">
    <property type="protein sequence ID" value="JAH46987.1"/>
    <property type="molecule type" value="Transcribed_RNA"/>
</dbReference>